<dbReference type="EMBL" id="NDIQ01000022">
    <property type="protein sequence ID" value="PRT55848.1"/>
    <property type="molecule type" value="Genomic_DNA"/>
</dbReference>
<proteinExistence type="predicted"/>
<feature type="domain" description="C2H2-type" evidence="1">
    <location>
        <begin position="218"/>
        <end position="243"/>
    </location>
</feature>
<organism evidence="2 3">
    <name type="scientific">Wickerhamiella sorbophila</name>
    <dbReference type="NCBI Taxonomy" id="45607"/>
    <lineage>
        <taxon>Eukaryota</taxon>
        <taxon>Fungi</taxon>
        <taxon>Dikarya</taxon>
        <taxon>Ascomycota</taxon>
        <taxon>Saccharomycotina</taxon>
        <taxon>Dipodascomycetes</taxon>
        <taxon>Dipodascales</taxon>
        <taxon>Trichomonascaceae</taxon>
        <taxon>Wickerhamiella</taxon>
    </lineage>
</organism>
<protein>
    <recommendedName>
        <fullName evidence="1">C2H2-type domain-containing protein</fullName>
    </recommendedName>
</protein>
<dbReference type="Proteomes" id="UP000238350">
    <property type="component" value="Unassembled WGS sequence"/>
</dbReference>
<dbReference type="AlphaFoldDB" id="A0A2T0FLH7"/>
<dbReference type="RefSeq" id="XP_024665793.1">
    <property type="nucleotide sequence ID" value="XM_024810025.1"/>
</dbReference>
<feature type="domain" description="C2H2-type" evidence="1">
    <location>
        <begin position="249"/>
        <end position="271"/>
    </location>
</feature>
<evidence type="ECO:0000313" key="3">
    <source>
        <dbReference type="Proteomes" id="UP000238350"/>
    </source>
</evidence>
<dbReference type="SMART" id="SM00355">
    <property type="entry name" value="ZnF_C2H2"/>
    <property type="match status" value="3"/>
</dbReference>
<sequence length="274" mass="30172">MLVSGIYAPPLSYQAYTVYSQAQYGSPEVRTLPPPMASLPDMPVSEIQNFSADAFLAPKRNNPMKQPAQRQYKCSICSYSSYIGALYEYHIAHAHSHQGYMPMPIPIETGLVAPIAIGQLPPQQQQQQPQLEQQEQALHSGHIVLHSPPVRSNTALCPPTAYYTPVVQVATSPSEASAASPTAESSTTAVFSGSFSEHSACHSTDSKSDSENDVAKLQVCTFSGCGYASNSKKFFHRHIQYAHRKKRQMSCTRCQFATRDPIVYKNHLLEHLGL</sequence>
<comment type="caution">
    <text evidence="2">The sequence shown here is derived from an EMBL/GenBank/DDBJ whole genome shotgun (WGS) entry which is preliminary data.</text>
</comment>
<evidence type="ECO:0000259" key="1">
    <source>
        <dbReference type="SMART" id="SM00355"/>
    </source>
</evidence>
<reference evidence="2 3" key="1">
    <citation type="submission" date="2017-04" db="EMBL/GenBank/DDBJ databases">
        <title>Genome sequencing of [Candida] sorbophila.</title>
        <authorList>
            <person name="Ahn J.O."/>
        </authorList>
    </citation>
    <scope>NUCLEOTIDE SEQUENCE [LARGE SCALE GENOMIC DNA]</scope>
    <source>
        <strain evidence="2 3">DS02</strain>
    </source>
</reference>
<evidence type="ECO:0000313" key="2">
    <source>
        <dbReference type="EMBL" id="PRT55848.1"/>
    </source>
</evidence>
<dbReference type="GeneID" id="36517216"/>
<feature type="domain" description="C2H2-type" evidence="1">
    <location>
        <begin position="72"/>
        <end position="95"/>
    </location>
</feature>
<name>A0A2T0FLH7_9ASCO</name>
<gene>
    <name evidence="2" type="ORF">B9G98_03468</name>
</gene>
<accession>A0A2T0FLH7</accession>
<keyword evidence="3" id="KW-1185">Reference proteome</keyword>
<dbReference type="InterPro" id="IPR013087">
    <property type="entry name" value="Znf_C2H2_type"/>
</dbReference>